<keyword evidence="3 9" id="KW-0812">Transmembrane</keyword>
<evidence type="ECO:0000313" key="12">
    <source>
        <dbReference type="Proteomes" id="UP000046395"/>
    </source>
</evidence>
<dbReference type="AlphaFoldDB" id="A0A5S6QLP0"/>
<evidence type="ECO:0000256" key="4">
    <source>
        <dbReference type="ARBA" id="ARBA00022824"/>
    </source>
</evidence>
<evidence type="ECO:0000256" key="10">
    <source>
        <dbReference type="SAM" id="SignalP"/>
    </source>
</evidence>
<dbReference type="PANTHER" id="PTHR11009">
    <property type="entry name" value="DER1-LIKE PROTEIN, DERLIN"/>
    <property type="match status" value="1"/>
</dbReference>
<dbReference type="Pfam" id="PF00147">
    <property type="entry name" value="Fibrinogen_C"/>
    <property type="match status" value="1"/>
</dbReference>
<dbReference type="Gene3D" id="4.10.400.10">
    <property type="entry name" value="Low-density Lipoprotein Receptor"/>
    <property type="match status" value="1"/>
</dbReference>
<protein>
    <submittedName>
        <fullName evidence="13">Fibrinogen C-terminal domain-containing protein</fullName>
    </submittedName>
</protein>
<dbReference type="InterPro" id="IPR035952">
    <property type="entry name" value="Rhomboid-like_sf"/>
</dbReference>
<dbReference type="NCBIfam" id="NF040941">
    <property type="entry name" value="GGGWT_bact"/>
    <property type="match status" value="1"/>
</dbReference>
<dbReference type="InterPro" id="IPR036055">
    <property type="entry name" value="LDL_receptor-like_sf"/>
</dbReference>
<dbReference type="Pfam" id="PF04511">
    <property type="entry name" value="DER1"/>
    <property type="match status" value="1"/>
</dbReference>
<dbReference type="PRINTS" id="PR00261">
    <property type="entry name" value="LDLRECEPTOR"/>
</dbReference>
<keyword evidence="6 9" id="KW-0472">Membrane</keyword>
<feature type="chain" id="PRO_5024366858" evidence="10">
    <location>
        <begin position="22"/>
        <end position="809"/>
    </location>
</feature>
<dbReference type="InterPro" id="IPR002181">
    <property type="entry name" value="Fibrinogen_a/b/g_C_dom"/>
</dbReference>
<keyword evidence="7 8" id="KW-1015">Disulfide bond</keyword>
<dbReference type="Gene3D" id="3.90.215.10">
    <property type="entry name" value="Gamma Fibrinogen, chain A, domain 1"/>
    <property type="match status" value="1"/>
</dbReference>
<dbReference type="WBParaSite" id="TMUE_2000008120.1">
    <property type="protein sequence ID" value="TMUE_2000008120.1"/>
    <property type="gene ID" value="WBGene00288600"/>
</dbReference>
<evidence type="ECO:0000256" key="3">
    <source>
        <dbReference type="ARBA" id="ARBA00022692"/>
    </source>
</evidence>
<dbReference type="FunFam" id="1.20.1540.10:FF:000016">
    <property type="entry name" value="Derlin"/>
    <property type="match status" value="1"/>
</dbReference>
<evidence type="ECO:0000313" key="13">
    <source>
        <dbReference type="WBParaSite" id="TMUE_2000008120.1"/>
    </source>
</evidence>
<dbReference type="SMART" id="SM00186">
    <property type="entry name" value="FBG"/>
    <property type="match status" value="1"/>
</dbReference>
<organism evidence="12 13">
    <name type="scientific">Trichuris muris</name>
    <name type="common">Mouse whipworm</name>
    <dbReference type="NCBI Taxonomy" id="70415"/>
    <lineage>
        <taxon>Eukaryota</taxon>
        <taxon>Metazoa</taxon>
        <taxon>Ecdysozoa</taxon>
        <taxon>Nematoda</taxon>
        <taxon>Enoplea</taxon>
        <taxon>Dorylaimia</taxon>
        <taxon>Trichinellida</taxon>
        <taxon>Trichuridae</taxon>
        <taxon>Trichuris</taxon>
    </lineage>
</organism>
<dbReference type="Gene3D" id="4.10.530.10">
    <property type="entry name" value="Gamma-fibrinogen Carboxyl Terminal Fragment, domain 2"/>
    <property type="match status" value="1"/>
</dbReference>
<sequence length="809" mass="91812">MTHQVHLVLLYLFQSSLFAAAYFPFAYGPVARPEDYPDRVPGSCGTPLFFDCGNGFCIPFRLVRNCIDDCGNGADEECGTDKVLCDMETDQGCGVCISPDRVFSDCQDRKYHPYCQLGAYTRKGVPIFRCATTANCVPFDWLNDGHNDCGDWSDEDPCLDGFFCVTKTITLNQQFTICECINRYSSRGKAWLKPDPLLNQIPGQCYAKTLKFDCGDGTCIDIKRFRDCVFDCADGSDEACWLGTVHGPDGCTCIVHNNIDLPVPVITEEPGDVIIVVPEPEEPDIIIPIITPEPPIDDICIGEICPPPSKPDVVVLVINPEEITTGISPIDLIGNGLLREPVHDCTDLRKHLKRLKMPFKDGVYLVNQTNCAGENCKRKLYCDMTTQGGGWTVLQRRQNGRVSFQRPWSGYKNGFGSYDHEFWLGNDIISELTNIPNRTYELVIQMVGNEGESNAVKYNRFRIDSEDQFYRLRLGEMVEGSVDSLQVSRDAPFGTYDRQRDAKAAVTCGAWFRSGWWYNNQCALGGNLNVPFRPVAKSPHLKGIQWAISRDNSKAGTFPSTTFSNAYLLILRFGKMALQILLHDYQDIPAVTRAYTTACVLTTLAVQLDVVDTFDLYYNPRLIFLHWQLWRLITCFCFFGTFGFSFLFNIIFTYRYCRMLEENWFRHRTADFFAMFLYGGTLMIVLASFVNMLFLGQAFTIMLVYIWSRRNPLVRMNFFGLLTFQAPYLPWVLLAFSLLLGNSFMVDFVGIVCGHFYYFLEDVFPLQPGGFKTLVTPDVLKRWLDAPEDSADYQPLPGNRRPGGWDWNE</sequence>
<dbReference type="GO" id="GO:0036503">
    <property type="term" value="P:ERAD pathway"/>
    <property type="evidence" value="ECO:0007669"/>
    <property type="project" value="UniProtKB-ARBA"/>
</dbReference>
<reference evidence="13" key="1">
    <citation type="submission" date="2019-12" db="UniProtKB">
        <authorList>
            <consortium name="WormBaseParasite"/>
        </authorList>
    </citation>
    <scope>IDENTIFICATION</scope>
</reference>
<evidence type="ECO:0000256" key="6">
    <source>
        <dbReference type="ARBA" id="ARBA00023136"/>
    </source>
</evidence>
<dbReference type="CDD" id="cd00112">
    <property type="entry name" value="LDLa"/>
    <property type="match status" value="3"/>
</dbReference>
<feature type="domain" description="Fibrinogen C-terminal" evidence="11">
    <location>
        <begin position="336"/>
        <end position="547"/>
    </location>
</feature>
<dbReference type="STRING" id="70415.A0A5S6QLP0"/>
<name>A0A5S6QLP0_TRIMR</name>
<keyword evidence="5 9" id="KW-1133">Transmembrane helix</keyword>
<feature type="disulfide bond" evidence="8">
    <location>
        <begin position="214"/>
        <end position="232"/>
    </location>
</feature>
<keyword evidence="12" id="KW-1185">Reference proteome</keyword>
<evidence type="ECO:0000256" key="9">
    <source>
        <dbReference type="SAM" id="Phobius"/>
    </source>
</evidence>
<feature type="transmembrane region" description="Helical" evidence="9">
    <location>
        <begin position="629"/>
        <end position="654"/>
    </location>
</feature>
<keyword evidence="4" id="KW-0256">Endoplasmic reticulum</keyword>
<dbReference type="PROSITE" id="PS51406">
    <property type="entry name" value="FIBRINOGEN_C_2"/>
    <property type="match status" value="1"/>
</dbReference>
<dbReference type="SUPFAM" id="SSF144091">
    <property type="entry name" value="Rhomboid-like"/>
    <property type="match status" value="1"/>
</dbReference>
<comment type="similarity">
    <text evidence="2">Belongs to the derlin family.</text>
</comment>
<accession>A0A5S6QLP0</accession>
<evidence type="ECO:0000256" key="8">
    <source>
        <dbReference type="PROSITE-ProRule" id="PRU00124"/>
    </source>
</evidence>
<evidence type="ECO:0000256" key="5">
    <source>
        <dbReference type="ARBA" id="ARBA00022989"/>
    </source>
</evidence>
<dbReference type="InterPro" id="IPR036056">
    <property type="entry name" value="Fibrinogen-like_C"/>
</dbReference>
<keyword evidence="10" id="KW-0732">Signal</keyword>
<evidence type="ECO:0000256" key="1">
    <source>
        <dbReference type="ARBA" id="ARBA00004477"/>
    </source>
</evidence>
<dbReference type="SUPFAM" id="SSF57424">
    <property type="entry name" value="LDL receptor-like module"/>
    <property type="match status" value="3"/>
</dbReference>
<feature type="transmembrane region" description="Helical" evidence="9">
    <location>
        <begin position="728"/>
        <end position="760"/>
    </location>
</feature>
<evidence type="ECO:0000259" key="11">
    <source>
        <dbReference type="PROSITE" id="PS51406"/>
    </source>
</evidence>
<comment type="caution">
    <text evidence="8">Lacks conserved residue(s) required for the propagation of feature annotation.</text>
</comment>
<dbReference type="Proteomes" id="UP000046395">
    <property type="component" value="Unassembled WGS sequence"/>
</dbReference>
<dbReference type="Pfam" id="PF00057">
    <property type="entry name" value="Ldl_recept_a"/>
    <property type="match status" value="1"/>
</dbReference>
<evidence type="ECO:0000256" key="7">
    <source>
        <dbReference type="ARBA" id="ARBA00023157"/>
    </source>
</evidence>
<dbReference type="InterPro" id="IPR007599">
    <property type="entry name" value="DER1"/>
</dbReference>
<dbReference type="InterPro" id="IPR014716">
    <property type="entry name" value="Fibrinogen_a/b/g_C_1"/>
</dbReference>
<dbReference type="PROSITE" id="PS50068">
    <property type="entry name" value="LDLRA_2"/>
    <property type="match status" value="3"/>
</dbReference>
<proteinExistence type="inferred from homology"/>
<dbReference type="SMART" id="SM00192">
    <property type="entry name" value="LDLa"/>
    <property type="match status" value="3"/>
</dbReference>
<feature type="transmembrane region" description="Helical" evidence="9">
    <location>
        <begin position="675"/>
        <end position="708"/>
    </location>
</feature>
<dbReference type="SUPFAM" id="SSF56496">
    <property type="entry name" value="Fibrinogen C-terminal domain-like"/>
    <property type="match status" value="1"/>
</dbReference>
<feature type="signal peptide" evidence="10">
    <location>
        <begin position="1"/>
        <end position="21"/>
    </location>
</feature>
<feature type="disulfide bond" evidence="8">
    <location>
        <begin position="52"/>
        <end position="70"/>
    </location>
</feature>
<dbReference type="GO" id="GO:0005789">
    <property type="term" value="C:endoplasmic reticulum membrane"/>
    <property type="evidence" value="ECO:0007669"/>
    <property type="project" value="UniProtKB-SubCell"/>
</dbReference>
<comment type="subcellular location">
    <subcellularLocation>
        <location evidence="1">Endoplasmic reticulum membrane</location>
        <topology evidence="1">Multi-pass membrane protein</topology>
    </subcellularLocation>
</comment>
<evidence type="ECO:0000256" key="2">
    <source>
        <dbReference type="ARBA" id="ARBA00008917"/>
    </source>
</evidence>
<dbReference type="InterPro" id="IPR002172">
    <property type="entry name" value="LDrepeatLR_classA_rpt"/>
</dbReference>